<evidence type="ECO:0000259" key="3">
    <source>
        <dbReference type="Pfam" id="PF01048"/>
    </source>
</evidence>
<feature type="domain" description="Nucleoside phosphorylase" evidence="3">
    <location>
        <begin position="25"/>
        <end position="247"/>
    </location>
</feature>
<dbReference type="GO" id="GO:0019509">
    <property type="term" value="P:L-methionine salvage from methylthioadenosine"/>
    <property type="evidence" value="ECO:0007669"/>
    <property type="project" value="TreeGrafter"/>
</dbReference>
<dbReference type="GO" id="GO:0009116">
    <property type="term" value="P:nucleoside metabolic process"/>
    <property type="evidence" value="ECO:0007669"/>
    <property type="project" value="InterPro"/>
</dbReference>
<dbReference type="InterPro" id="IPR000845">
    <property type="entry name" value="Nucleoside_phosphorylase_d"/>
</dbReference>
<name>A0A6M1SY43_9BACT</name>
<accession>A0A6M1SY43</accession>
<dbReference type="InterPro" id="IPR010044">
    <property type="entry name" value="MTAP"/>
</dbReference>
<protein>
    <submittedName>
        <fullName evidence="4">MTAP family purine nucleoside phosphorylase</fullName>
    </submittedName>
</protein>
<keyword evidence="1" id="KW-0328">Glycosyltransferase</keyword>
<sequence length="261" mass="28743">MKSLAVILGSAFKNSIPDKLGLQPIEVDTRWGQQTIYGGTADNGRKIYALIRHGSPHHLLPHQINYRAQAAALKAVNCGALVINSSVGVLTEELPLYQPLLLTDQLMPENRLPDGSTCSMFQEPTEQQGHLVLNEGLFSEALNDQLYNRHSDSICQADNVVFVYAGGPRSKTPAENRMWAQLGGHVNSMTVAPEVVLANELEIPVAGLVVGHKYSMPDIENPPEEEIRETLVKARTATKDILVDFLEHGKPVAFGNHIYRY</sequence>
<organism evidence="4 5">
    <name type="scientific">Fodinibius halophilus</name>
    <dbReference type="NCBI Taxonomy" id="1736908"/>
    <lineage>
        <taxon>Bacteria</taxon>
        <taxon>Pseudomonadati</taxon>
        <taxon>Balneolota</taxon>
        <taxon>Balneolia</taxon>
        <taxon>Balneolales</taxon>
        <taxon>Balneolaceae</taxon>
        <taxon>Fodinibius</taxon>
    </lineage>
</organism>
<dbReference type="Pfam" id="PF01048">
    <property type="entry name" value="PNP_UDP_1"/>
    <property type="match status" value="1"/>
</dbReference>
<keyword evidence="5" id="KW-1185">Reference proteome</keyword>
<dbReference type="SUPFAM" id="SSF53167">
    <property type="entry name" value="Purine and uridine phosphorylases"/>
    <property type="match status" value="1"/>
</dbReference>
<evidence type="ECO:0000313" key="4">
    <source>
        <dbReference type="EMBL" id="NGP88818.1"/>
    </source>
</evidence>
<dbReference type="PANTHER" id="PTHR42679">
    <property type="entry name" value="S-METHYL-5'-THIOADENOSINE PHOSPHORYLASE"/>
    <property type="match status" value="1"/>
</dbReference>
<dbReference type="Proteomes" id="UP000479132">
    <property type="component" value="Unassembled WGS sequence"/>
</dbReference>
<dbReference type="RefSeq" id="WP_165268925.1">
    <property type="nucleotide sequence ID" value="NZ_JAALLS010000012.1"/>
</dbReference>
<dbReference type="InterPro" id="IPR035994">
    <property type="entry name" value="Nucleoside_phosphorylase_sf"/>
</dbReference>
<evidence type="ECO:0000313" key="5">
    <source>
        <dbReference type="Proteomes" id="UP000479132"/>
    </source>
</evidence>
<keyword evidence="2" id="KW-0808">Transferase</keyword>
<dbReference type="AlphaFoldDB" id="A0A6M1SY43"/>
<reference evidence="4 5" key="1">
    <citation type="submission" date="2020-02" db="EMBL/GenBank/DDBJ databases">
        <title>Aliifodinibius halophilus 2W32, complete genome.</title>
        <authorList>
            <person name="Li Y."/>
            <person name="Wu S."/>
        </authorList>
    </citation>
    <scope>NUCLEOTIDE SEQUENCE [LARGE SCALE GENOMIC DNA]</scope>
    <source>
        <strain evidence="4 5">2W32</strain>
    </source>
</reference>
<dbReference type="Gene3D" id="3.40.50.1580">
    <property type="entry name" value="Nucleoside phosphorylase domain"/>
    <property type="match status" value="1"/>
</dbReference>
<dbReference type="GO" id="GO:0017061">
    <property type="term" value="F:S-methyl-5-thioadenosine phosphorylase activity"/>
    <property type="evidence" value="ECO:0007669"/>
    <property type="project" value="InterPro"/>
</dbReference>
<evidence type="ECO:0000256" key="1">
    <source>
        <dbReference type="ARBA" id="ARBA00022676"/>
    </source>
</evidence>
<evidence type="ECO:0000256" key="2">
    <source>
        <dbReference type="ARBA" id="ARBA00022679"/>
    </source>
</evidence>
<proteinExistence type="predicted"/>
<dbReference type="PANTHER" id="PTHR42679:SF2">
    <property type="entry name" value="S-METHYL-5'-THIOADENOSINE PHOSPHORYLASE"/>
    <property type="match status" value="1"/>
</dbReference>
<comment type="caution">
    <text evidence="4">The sequence shown here is derived from an EMBL/GenBank/DDBJ whole genome shotgun (WGS) entry which is preliminary data.</text>
</comment>
<dbReference type="GO" id="GO:0005829">
    <property type="term" value="C:cytosol"/>
    <property type="evidence" value="ECO:0007669"/>
    <property type="project" value="TreeGrafter"/>
</dbReference>
<dbReference type="EMBL" id="JAALLS010000012">
    <property type="protein sequence ID" value="NGP88818.1"/>
    <property type="molecule type" value="Genomic_DNA"/>
</dbReference>
<gene>
    <name evidence="4" type="ORF">G3569_10655</name>
</gene>